<evidence type="ECO:0000256" key="1">
    <source>
        <dbReference type="ARBA" id="ARBA00001974"/>
    </source>
</evidence>
<keyword evidence="4" id="KW-0560">Oxidoreductase</keyword>
<evidence type="ECO:0000313" key="7">
    <source>
        <dbReference type="Proteomes" id="UP000294664"/>
    </source>
</evidence>
<dbReference type="InterPro" id="IPR003953">
    <property type="entry name" value="FAD-dep_OxRdtase_2_FAD-bd"/>
</dbReference>
<dbReference type="InterPro" id="IPR050315">
    <property type="entry name" value="FAD-oxidoreductase_2"/>
</dbReference>
<keyword evidence="7" id="KW-1185">Reference proteome</keyword>
<accession>A0A4R3LZZ2</accession>
<dbReference type="PANTHER" id="PTHR43400">
    <property type="entry name" value="FUMARATE REDUCTASE"/>
    <property type="match status" value="1"/>
</dbReference>
<dbReference type="SUPFAM" id="SSF56425">
    <property type="entry name" value="Succinate dehydrogenase/fumarate reductase flavoprotein, catalytic domain"/>
    <property type="match status" value="1"/>
</dbReference>
<dbReference type="Gene3D" id="3.50.50.60">
    <property type="entry name" value="FAD/NAD(P)-binding domain"/>
    <property type="match status" value="2"/>
</dbReference>
<organism evidence="6 7">
    <name type="scientific">Aquabacter spiritensis</name>
    <dbReference type="NCBI Taxonomy" id="933073"/>
    <lineage>
        <taxon>Bacteria</taxon>
        <taxon>Pseudomonadati</taxon>
        <taxon>Pseudomonadota</taxon>
        <taxon>Alphaproteobacteria</taxon>
        <taxon>Hyphomicrobiales</taxon>
        <taxon>Xanthobacteraceae</taxon>
        <taxon>Aquabacter</taxon>
    </lineage>
</organism>
<dbReference type="GO" id="GO:0008202">
    <property type="term" value="P:steroid metabolic process"/>
    <property type="evidence" value="ECO:0007669"/>
    <property type="project" value="UniProtKB-ARBA"/>
</dbReference>
<keyword evidence="3" id="KW-0274">FAD</keyword>
<keyword evidence="2" id="KW-0285">Flavoprotein</keyword>
<comment type="caution">
    <text evidence="6">The sequence shown here is derived from an EMBL/GenBank/DDBJ whole genome shotgun (WGS) entry which is preliminary data.</text>
</comment>
<dbReference type="Pfam" id="PF00890">
    <property type="entry name" value="FAD_binding_2"/>
    <property type="match status" value="1"/>
</dbReference>
<name>A0A4R3LZZ2_9HYPH</name>
<dbReference type="InterPro" id="IPR036188">
    <property type="entry name" value="FAD/NAD-bd_sf"/>
</dbReference>
<evidence type="ECO:0000259" key="5">
    <source>
        <dbReference type="Pfam" id="PF00890"/>
    </source>
</evidence>
<dbReference type="SUPFAM" id="SSF51905">
    <property type="entry name" value="FAD/NAD(P)-binding domain"/>
    <property type="match status" value="1"/>
</dbReference>
<evidence type="ECO:0000313" key="6">
    <source>
        <dbReference type="EMBL" id="TCT04375.1"/>
    </source>
</evidence>
<evidence type="ECO:0000256" key="3">
    <source>
        <dbReference type="ARBA" id="ARBA00022827"/>
    </source>
</evidence>
<dbReference type="AlphaFoldDB" id="A0A4R3LZZ2"/>
<protein>
    <submittedName>
        <fullName evidence="6">Succinate dehydrogenase/fumarate reductase flavoprotein subunit</fullName>
    </submittedName>
</protein>
<sequence length="609" mass="62483">MSAGFGRLMRLFGPSSGRNSGTKGAVPAGFAGGAVRDIVNRCFTIPKIAMRTDTPTEPDVLVIGSGAGGLAAALFCARSGLSVQVIEKDRAIGGTTAISGGMVWIPDNPLMARHGRPDTPAAAARYLAHLGVPDTPQLQAVLAAGPEAIAALEAGGLVRFRPVLTYPDYYPDLPGATLGGRVLEPLPFDGAALGPWFARLKPPLPAFTLLGGMMVDRADIPHFRRAGRSLPAFLRVARLTLRHARQRLAHPRGTSLVLGNALVARLLAAVLAAGGRVETGVSARALVQADGRVRGVVLEDGRTLRARRAVVLATGGFPHDPARMDLLPPAARGRSAADPGAGGDGLRLGEAAGARVRAGPHGNAFWVPVSLPDGAGAGRPHPHTVTDRGKPGVIAVDRHGRRFANEARSYHQFVEDMLAAEAAGPTLPCHLVCDAHFLWTYGLGTIKPFALSTRAERRTGYLKRGATLAALAAAIGVDPAALQRTVADFNAAAASGADPAFGRGGDAYQRAMGDAAVTPNPCVAPILRPPFYAVALHPGTLGTAAGLAVDPAARVLDAAGRPIPGLYAAGNDAASVMGGRYPGPGITLGPALAFAFLAARAIAAEGPPG</sequence>
<dbReference type="PANTHER" id="PTHR43400:SF10">
    <property type="entry name" value="3-OXOSTEROID 1-DEHYDROGENASE"/>
    <property type="match status" value="1"/>
</dbReference>
<dbReference type="Proteomes" id="UP000294664">
    <property type="component" value="Unassembled WGS sequence"/>
</dbReference>
<reference evidence="6 7" key="1">
    <citation type="submission" date="2019-03" db="EMBL/GenBank/DDBJ databases">
        <title>Genomic Encyclopedia of Type Strains, Phase IV (KMG-IV): sequencing the most valuable type-strain genomes for metagenomic binning, comparative biology and taxonomic classification.</title>
        <authorList>
            <person name="Goeker M."/>
        </authorList>
    </citation>
    <scope>NUCLEOTIDE SEQUENCE [LARGE SCALE GENOMIC DNA]</scope>
    <source>
        <strain evidence="6 7">DSM 9035</strain>
    </source>
</reference>
<evidence type="ECO:0000256" key="2">
    <source>
        <dbReference type="ARBA" id="ARBA00022630"/>
    </source>
</evidence>
<comment type="cofactor">
    <cofactor evidence="1">
        <name>FAD</name>
        <dbReference type="ChEBI" id="CHEBI:57692"/>
    </cofactor>
</comment>
<proteinExistence type="predicted"/>
<feature type="domain" description="FAD-dependent oxidoreductase 2 FAD-binding" evidence="5">
    <location>
        <begin position="59"/>
        <end position="588"/>
    </location>
</feature>
<gene>
    <name evidence="6" type="ORF">EDC64_107193</name>
</gene>
<dbReference type="GO" id="GO:0016491">
    <property type="term" value="F:oxidoreductase activity"/>
    <property type="evidence" value="ECO:0007669"/>
    <property type="project" value="UniProtKB-KW"/>
</dbReference>
<dbReference type="InterPro" id="IPR027477">
    <property type="entry name" value="Succ_DH/fumarate_Rdtase_cat_sf"/>
</dbReference>
<dbReference type="PRINTS" id="PR00411">
    <property type="entry name" value="PNDRDTASEI"/>
</dbReference>
<evidence type="ECO:0000256" key="4">
    <source>
        <dbReference type="ARBA" id="ARBA00023002"/>
    </source>
</evidence>
<dbReference type="EMBL" id="SMAI01000007">
    <property type="protein sequence ID" value="TCT04375.1"/>
    <property type="molecule type" value="Genomic_DNA"/>
</dbReference>